<feature type="region of interest" description="Disordered" evidence="2">
    <location>
        <begin position="40"/>
        <end position="79"/>
    </location>
</feature>
<evidence type="ECO:0000313" key="4">
    <source>
        <dbReference type="Proteomes" id="UP001151760"/>
    </source>
</evidence>
<feature type="coiled-coil region" evidence="1">
    <location>
        <begin position="236"/>
        <end position="263"/>
    </location>
</feature>
<comment type="caution">
    <text evidence="3">The sequence shown here is derived from an EMBL/GenBank/DDBJ whole genome shotgun (WGS) entry which is preliminary data.</text>
</comment>
<evidence type="ECO:0000256" key="2">
    <source>
        <dbReference type="SAM" id="MobiDB-lite"/>
    </source>
</evidence>
<gene>
    <name evidence="3" type="ORF">Tco_0894075</name>
</gene>
<proteinExistence type="predicted"/>
<feature type="region of interest" description="Disordered" evidence="2">
    <location>
        <begin position="283"/>
        <end position="322"/>
    </location>
</feature>
<protein>
    <submittedName>
        <fullName evidence="3">Uncharacterized protein</fullName>
    </submittedName>
</protein>
<dbReference type="Proteomes" id="UP001151760">
    <property type="component" value="Unassembled WGS sequence"/>
</dbReference>
<reference evidence="3" key="2">
    <citation type="submission" date="2022-01" db="EMBL/GenBank/DDBJ databases">
        <authorList>
            <person name="Yamashiro T."/>
            <person name="Shiraishi A."/>
            <person name="Satake H."/>
            <person name="Nakayama K."/>
        </authorList>
    </citation>
    <scope>NUCLEOTIDE SEQUENCE</scope>
</reference>
<sequence>MKNLNPLNEPNEAIPEENPIITDLNQVVDVYDPNKMVDISNDVDLVDYDGDDEENPKEDPKEDPEEDPEEEPEPNNGLVNLFALHVDLHQPGVMIGWLEEKDGVNEGVNNEDIEDEDVEIELDDDAELIFPYEVEGDKTPPPGGVSSNSEPPNAEPPNAESSDSVSSDSELKDEEADVAPEDTFGTITQRPYAVRDFPRGVFEVGEPSSAHDSSYVDGLAPWALRQRLKVLESEENATSKKKLVEAEMKLELARMERDMVERRLHASYGWNKRFYMEMVCIGTVHKPPSNDEGTERPRKKSKKSSSDGTEGPSEPRGPPSDS</sequence>
<evidence type="ECO:0000256" key="1">
    <source>
        <dbReference type="SAM" id="Coils"/>
    </source>
</evidence>
<dbReference type="EMBL" id="BQNB010014112">
    <property type="protein sequence ID" value="GJT24138.1"/>
    <property type="molecule type" value="Genomic_DNA"/>
</dbReference>
<keyword evidence="1" id="KW-0175">Coiled coil</keyword>
<keyword evidence="4" id="KW-1185">Reference proteome</keyword>
<feature type="compositionally biased region" description="Acidic residues" evidence="2">
    <location>
        <begin position="171"/>
        <end position="180"/>
    </location>
</feature>
<feature type="compositionally biased region" description="Low complexity" evidence="2">
    <location>
        <begin position="146"/>
        <end position="168"/>
    </location>
</feature>
<feature type="compositionally biased region" description="Acidic residues" evidence="2">
    <location>
        <begin position="44"/>
        <end position="73"/>
    </location>
</feature>
<accession>A0ABQ5CDF7</accession>
<name>A0ABQ5CDF7_9ASTR</name>
<feature type="region of interest" description="Disordered" evidence="2">
    <location>
        <begin position="133"/>
        <end position="190"/>
    </location>
</feature>
<reference evidence="3" key="1">
    <citation type="journal article" date="2022" name="Int. J. Mol. Sci.">
        <title>Draft Genome of Tanacetum Coccineum: Genomic Comparison of Closely Related Tanacetum-Family Plants.</title>
        <authorList>
            <person name="Yamashiro T."/>
            <person name="Shiraishi A."/>
            <person name="Nakayama K."/>
            <person name="Satake H."/>
        </authorList>
    </citation>
    <scope>NUCLEOTIDE SEQUENCE</scope>
</reference>
<organism evidence="3 4">
    <name type="scientific">Tanacetum coccineum</name>
    <dbReference type="NCBI Taxonomy" id="301880"/>
    <lineage>
        <taxon>Eukaryota</taxon>
        <taxon>Viridiplantae</taxon>
        <taxon>Streptophyta</taxon>
        <taxon>Embryophyta</taxon>
        <taxon>Tracheophyta</taxon>
        <taxon>Spermatophyta</taxon>
        <taxon>Magnoliopsida</taxon>
        <taxon>eudicotyledons</taxon>
        <taxon>Gunneridae</taxon>
        <taxon>Pentapetalae</taxon>
        <taxon>asterids</taxon>
        <taxon>campanulids</taxon>
        <taxon>Asterales</taxon>
        <taxon>Asteraceae</taxon>
        <taxon>Asteroideae</taxon>
        <taxon>Anthemideae</taxon>
        <taxon>Anthemidinae</taxon>
        <taxon>Tanacetum</taxon>
    </lineage>
</organism>
<evidence type="ECO:0000313" key="3">
    <source>
        <dbReference type="EMBL" id="GJT24138.1"/>
    </source>
</evidence>